<protein>
    <submittedName>
        <fullName evidence="1">Uncharacterized protein</fullName>
    </submittedName>
</protein>
<accession>A0A9E4K4H1</accession>
<comment type="caution">
    <text evidence="1">The sequence shown here is derived from an EMBL/GenBank/DDBJ whole genome shotgun (WGS) entry which is preliminary data.</text>
</comment>
<name>A0A9E4K4H1_9GAMM</name>
<organism evidence="1 2">
    <name type="scientific">Candidatus Thiodiazotropha lotti</name>
    <dbReference type="NCBI Taxonomy" id="2792787"/>
    <lineage>
        <taxon>Bacteria</taxon>
        <taxon>Pseudomonadati</taxon>
        <taxon>Pseudomonadota</taxon>
        <taxon>Gammaproteobacteria</taxon>
        <taxon>Chromatiales</taxon>
        <taxon>Sedimenticolaceae</taxon>
        <taxon>Candidatus Thiodiazotropha</taxon>
    </lineage>
</organism>
<proteinExistence type="predicted"/>
<dbReference type="Proteomes" id="UP000886687">
    <property type="component" value="Unassembled WGS sequence"/>
</dbReference>
<sequence>MNRIIIVSVGALTITSLCVAAFVLGKSHASQSTETIKLKIDSTINGVISRLPEEDRDGVADLLTPLAQLIDARLETGKVEQEIVESTALNLQKSLQKLALNNYRADTSPFVPPQDKAQFICGEAFTLVYLGQDQAHQLHAKLKINSNVAYLSPGDINQYKTADQKLEIAYLEYKREWQGPLLKYSCDGGNH</sequence>
<evidence type="ECO:0000313" key="1">
    <source>
        <dbReference type="EMBL" id="MCG7938591.1"/>
    </source>
</evidence>
<evidence type="ECO:0000313" key="2">
    <source>
        <dbReference type="Proteomes" id="UP000886687"/>
    </source>
</evidence>
<dbReference type="AlphaFoldDB" id="A0A9E4K4H1"/>
<reference evidence="1" key="1">
    <citation type="journal article" date="2021" name="Proc. Natl. Acad. Sci. U.S.A.">
        <title>Global biogeography of chemosynthetic symbionts reveals both localized and globally distributed symbiont groups. .</title>
        <authorList>
            <person name="Osvatic J.T."/>
            <person name="Wilkins L.G.E."/>
            <person name="Leibrecht L."/>
            <person name="Leray M."/>
            <person name="Zauner S."/>
            <person name="Polzin J."/>
            <person name="Camacho Y."/>
            <person name="Gros O."/>
            <person name="van Gils J.A."/>
            <person name="Eisen J.A."/>
            <person name="Petersen J.M."/>
            <person name="Yuen B."/>
        </authorList>
    </citation>
    <scope>NUCLEOTIDE SEQUENCE</scope>
    <source>
        <strain evidence="1">MAGL173</strain>
    </source>
</reference>
<dbReference type="EMBL" id="JAEPDI010000003">
    <property type="protein sequence ID" value="MCG7938591.1"/>
    <property type="molecule type" value="Genomic_DNA"/>
</dbReference>
<gene>
    <name evidence="1" type="ORF">JAZ04_07010</name>
</gene>